<dbReference type="GO" id="GO:0051539">
    <property type="term" value="F:4 iron, 4 sulfur cluster binding"/>
    <property type="evidence" value="ECO:0007669"/>
    <property type="project" value="UniProtKB-UniRule"/>
</dbReference>
<reference evidence="11" key="1">
    <citation type="journal article" date="2020" name="mSystems">
        <title>Genome- and Community-Level Interaction Insights into Carbon Utilization and Element Cycling Functions of Hydrothermarchaeota in Hydrothermal Sediment.</title>
        <authorList>
            <person name="Zhou Z."/>
            <person name="Liu Y."/>
            <person name="Xu W."/>
            <person name="Pan J."/>
            <person name="Luo Z.H."/>
            <person name="Li M."/>
        </authorList>
    </citation>
    <scope>NUCLEOTIDE SEQUENCE [LARGE SCALE GENOMIC DNA]</scope>
    <source>
        <strain evidence="11">SpSt-1121</strain>
    </source>
</reference>
<comment type="similarity">
    <text evidence="2 9">Belongs to the HdrA family.</text>
</comment>
<keyword evidence="4 9" id="KW-0479">Metal-binding</keyword>
<accession>A0A7C5THK4</accession>
<evidence type="ECO:0000256" key="7">
    <source>
        <dbReference type="ARBA" id="ARBA00023004"/>
    </source>
</evidence>
<dbReference type="Pfam" id="PF14697">
    <property type="entry name" value="Fer4_21"/>
    <property type="match status" value="1"/>
</dbReference>
<comment type="caution">
    <text evidence="11">The sequence shown here is derived from an EMBL/GenBank/DDBJ whole genome shotgun (WGS) entry which is preliminary data.</text>
</comment>
<keyword evidence="8 9" id="KW-0411">Iron-sulfur</keyword>
<evidence type="ECO:0000256" key="4">
    <source>
        <dbReference type="ARBA" id="ARBA00022723"/>
    </source>
</evidence>
<comment type="function">
    <text evidence="9">Part of a complex that catalyzes the reversible reduction of CoM-S-S-CoB to the thiol-coenzymes H-S-CoM (coenzyme M) and H-S-CoB (coenzyme B).</text>
</comment>
<evidence type="ECO:0000256" key="6">
    <source>
        <dbReference type="ARBA" id="ARBA00023002"/>
    </source>
</evidence>
<dbReference type="SUPFAM" id="SSF54862">
    <property type="entry name" value="4Fe-4S ferredoxins"/>
    <property type="match status" value="1"/>
</dbReference>
<dbReference type="GO" id="GO:0046872">
    <property type="term" value="F:metal ion binding"/>
    <property type="evidence" value="ECO:0007669"/>
    <property type="project" value="UniProtKB-KW"/>
</dbReference>
<dbReference type="InterPro" id="IPR017900">
    <property type="entry name" value="4Fe4S_Fe_S_CS"/>
</dbReference>
<feature type="domain" description="4Fe-4S ferredoxin-type" evidence="10">
    <location>
        <begin position="237"/>
        <end position="268"/>
    </location>
</feature>
<dbReference type="EMBL" id="DRZI01000186">
    <property type="protein sequence ID" value="HHP81880.1"/>
    <property type="molecule type" value="Genomic_DNA"/>
</dbReference>
<dbReference type="GO" id="GO:0016491">
    <property type="term" value="F:oxidoreductase activity"/>
    <property type="evidence" value="ECO:0007669"/>
    <property type="project" value="UniProtKB-UniRule"/>
</dbReference>
<evidence type="ECO:0000256" key="1">
    <source>
        <dbReference type="ARBA" id="ARBA00001974"/>
    </source>
</evidence>
<organism evidence="11">
    <name type="scientific">Ignisphaera aggregans</name>
    <dbReference type="NCBI Taxonomy" id="334771"/>
    <lineage>
        <taxon>Archaea</taxon>
        <taxon>Thermoproteota</taxon>
        <taxon>Thermoprotei</taxon>
        <taxon>Desulfurococcales</taxon>
        <taxon>Desulfurococcaceae</taxon>
        <taxon>Ignisphaera</taxon>
    </lineage>
</organism>
<comment type="cofactor">
    <cofactor evidence="9">
        <name>[4Fe-4S] cluster</name>
        <dbReference type="ChEBI" id="CHEBI:49883"/>
    </cofactor>
</comment>
<dbReference type="Pfam" id="PF12831">
    <property type="entry name" value="FAD_oxidored"/>
    <property type="match status" value="1"/>
</dbReference>
<keyword evidence="6 9" id="KW-0560">Oxidoreductase</keyword>
<keyword evidence="7 9" id="KW-0408">Iron</keyword>
<dbReference type="Gene3D" id="3.40.50.720">
    <property type="entry name" value="NAD(P)-binding Rossmann-like Domain"/>
    <property type="match status" value="1"/>
</dbReference>
<feature type="domain" description="4Fe-4S ferredoxin-type" evidence="10">
    <location>
        <begin position="285"/>
        <end position="319"/>
    </location>
</feature>
<comment type="cofactor">
    <cofactor evidence="1 9">
        <name>FAD</name>
        <dbReference type="ChEBI" id="CHEBI:57692"/>
    </cofactor>
</comment>
<dbReference type="InterPro" id="IPR017896">
    <property type="entry name" value="4Fe4S_Fe-S-bd"/>
</dbReference>
<dbReference type="PROSITE" id="PS51379">
    <property type="entry name" value="4FE4S_FER_2"/>
    <property type="match status" value="4"/>
</dbReference>
<feature type="domain" description="4Fe-4S ferredoxin-type" evidence="10">
    <location>
        <begin position="580"/>
        <end position="609"/>
    </location>
</feature>
<dbReference type="SUPFAM" id="SSF51905">
    <property type="entry name" value="FAD/NAD(P)-binding domain"/>
    <property type="match status" value="1"/>
</dbReference>
<dbReference type="InterPro" id="IPR036188">
    <property type="entry name" value="FAD/NAD-bd_sf"/>
</dbReference>
<comment type="pathway">
    <text evidence="9">Cofactor metabolism; coenzyme M-coenzyme B heterodisulfide reduction; coenzyme B and coenzyme M from coenzyme M-coenzyme B heterodisulfide: step 1/1.</text>
</comment>
<evidence type="ECO:0000256" key="9">
    <source>
        <dbReference type="RuleBase" id="RU366072"/>
    </source>
</evidence>
<protein>
    <recommendedName>
        <fullName evidence="9">CoB--CoM heterodisulfide reductase iron-sulfur subunit A</fullName>
        <ecNumber evidence="9">1.8.-.-</ecNumber>
    </recommendedName>
</protein>
<gene>
    <name evidence="11" type="ORF">ENM84_04365</name>
</gene>
<sequence>MDSRAKIAVFVCHCGTNIGGVIDISKIVENIKKIPNIVVVQDHRFLCSTDGVETMINNIKTSNADRVVVAACSFRTHEPLFQEALHRAGLNPYLLELVNVRELCSWVHENERDRATEKALKMIRAAIMKIQDNQPLERRKLPVTPAALVIGGGIAGIRAALDIAEAGFTVYLVEKEPSIGGNMAKLDKTFPTLDCSICILGPLMNIVAHHPNIKLYTYSEVISINGRVGDFSVKILKKPRYVREDLCRGCLICIAKCPGKAVDEFNMGLSHRKAIYVPFPQSVPRIPVIDTASCLYFQKGICRACEKLCPANAIDFNQKEEVVEIKVGAIVVATGFEEYNVSQVYEYGYSRYPNIVTGLQLERLASSYGPTEGRLIAPGLDREPRRIAIINCVGSRDERYLPYCCRVGCMASLKHAWYIKHLIPEAEVFIFADEVRASGKGFEEFYRRVRLLPGVYIVKGKASEVRGDPNGTLTIKAFDPAISSEIAITVDLVVLEAGIVASRGTESIKNLLKLGALNSGGFLIELHPKLNPVETSVDGIYICGAVSGPKDIPDTVAQASAAASKVISLLSRGYIETQPYIAIVDESRCSGCGVCASVCDYSAIKIVKKKERNVAIVDEALCKGCGACVGSCPSRAIEIANLKLNQIDAMVAEILR</sequence>
<dbReference type="EC" id="1.8.-.-" evidence="9"/>
<name>A0A7C5THK4_9CREN</name>
<feature type="domain" description="4Fe-4S ferredoxin-type" evidence="10">
    <location>
        <begin position="613"/>
        <end position="642"/>
    </location>
</feature>
<comment type="subunit">
    <text evidence="9">The ferredoxin:CoB-CoM heterodisulfide reductase is composed of three subunits; HdrA, HdrB and HdrC.</text>
</comment>
<proteinExistence type="inferred from homology"/>
<dbReference type="PANTHER" id="PTHR43498">
    <property type="entry name" value="FERREDOXIN:COB-COM HETERODISULFIDE REDUCTASE SUBUNIT A"/>
    <property type="match status" value="1"/>
</dbReference>
<dbReference type="UniPathway" id="UPA00647">
    <property type="reaction ID" value="UER00700"/>
</dbReference>
<keyword evidence="9" id="KW-0285">Flavoprotein</keyword>
<evidence type="ECO:0000313" key="11">
    <source>
        <dbReference type="EMBL" id="HHP81880.1"/>
    </source>
</evidence>
<evidence type="ECO:0000256" key="8">
    <source>
        <dbReference type="ARBA" id="ARBA00023014"/>
    </source>
</evidence>
<evidence type="ECO:0000259" key="10">
    <source>
        <dbReference type="PROSITE" id="PS51379"/>
    </source>
</evidence>
<keyword evidence="5 9" id="KW-0274">FAD</keyword>
<evidence type="ECO:0000256" key="5">
    <source>
        <dbReference type="ARBA" id="ARBA00022827"/>
    </source>
</evidence>
<keyword evidence="3 9" id="KW-0004">4Fe-4S</keyword>
<evidence type="ECO:0000256" key="3">
    <source>
        <dbReference type="ARBA" id="ARBA00022485"/>
    </source>
</evidence>
<dbReference type="PANTHER" id="PTHR43498:SF1">
    <property type="entry name" value="COB--COM HETERODISULFIDE REDUCTASE IRON-SULFUR SUBUNIT A"/>
    <property type="match status" value="1"/>
</dbReference>
<evidence type="ECO:0000256" key="2">
    <source>
        <dbReference type="ARBA" id="ARBA00006561"/>
    </source>
</evidence>
<dbReference type="AlphaFoldDB" id="A0A7C5THK4"/>
<dbReference type="Gene3D" id="3.30.70.20">
    <property type="match status" value="2"/>
</dbReference>
<dbReference type="InterPro" id="IPR039650">
    <property type="entry name" value="HdrA-like"/>
</dbReference>
<dbReference type="PROSITE" id="PS00198">
    <property type="entry name" value="4FE4S_FER_1"/>
    <property type="match status" value="2"/>
</dbReference>